<dbReference type="Pfam" id="PF10005">
    <property type="entry name" value="Zn_ribbon_DZR_6"/>
    <property type="match status" value="1"/>
</dbReference>
<comment type="caution">
    <text evidence="2">The sequence shown here is derived from an EMBL/GenBank/DDBJ whole genome shotgun (WGS) entry which is preliminary data.</text>
</comment>
<dbReference type="OrthoDB" id="256753at2"/>
<dbReference type="InterPro" id="IPR031321">
    <property type="entry name" value="UCP012641"/>
</dbReference>
<accession>A0A3B0BS10</accession>
<dbReference type="AlphaFoldDB" id="A0A3B0BS10"/>
<reference evidence="2 3" key="1">
    <citation type="submission" date="2018-10" db="EMBL/GenBank/DDBJ databases">
        <title>Ulvibacterium marinum gen. nov., sp. nov., a novel marine bacterium of the family Flavobacteriaceae, isolated from a culture of the green alga Ulva prolifera.</title>
        <authorList>
            <person name="Zhang Z."/>
        </authorList>
    </citation>
    <scope>NUCLEOTIDE SEQUENCE [LARGE SCALE GENOMIC DNA]</scope>
    <source>
        <strain evidence="2 3">CCMM003</strain>
    </source>
</reference>
<organism evidence="2 3">
    <name type="scientific">Ulvibacterium marinum</name>
    <dbReference type="NCBI Taxonomy" id="2419782"/>
    <lineage>
        <taxon>Bacteria</taxon>
        <taxon>Pseudomonadati</taxon>
        <taxon>Bacteroidota</taxon>
        <taxon>Flavobacteriia</taxon>
        <taxon>Flavobacteriales</taxon>
        <taxon>Flavobacteriaceae</taxon>
        <taxon>Ulvibacterium</taxon>
    </lineage>
</organism>
<gene>
    <name evidence="2" type="ORF">D7Z94_25400</name>
</gene>
<evidence type="ECO:0000259" key="1">
    <source>
        <dbReference type="Pfam" id="PF10005"/>
    </source>
</evidence>
<dbReference type="Pfam" id="PF15887">
    <property type="entry name" value="Peptidase_Mx"/>
    <property type="match status" value="1"/>
</dbReference>
<dbReference type="EMBL" id="RBCJ01000008">
    <property type="protein sequence ID" value="RKN75138.1"/>
    <property type="molecule type" value="Genomic_DNA"/>
</dbReference>
<protein>
    <recommendedName>
        <fullName evidence="1">Zinc-ribbon domain-containing protein</fullName>
    </recommendedName>
</protein>
<keyword evidence="3" id="KW-1185">Reference proteome</keyword>
<evidence type="ECO:0000313" key="3">
    <source>
        <dbReference type="Proteomes" id="UP000276603"/>
    </source>
</evidence>
<dbReference type="Gene3D" id="3.40.390.70">
    <property type="match status" value="1"/>
</dbReference>
<feature type="domain" description="Zinc-ribbon" evidence="1">
    <location>
        <begin position="3"/>
        <end position="93"/>
    </location>
</feature>
<dbReference type="InterPro" id="IPR011201">
    <property type="entry name" value="Zinc-ribbon_6_bact"/>
</dbReference>
<dbReference type="RefSeq" id="WP_120714481.1">
    <property type="nucleotide sequence ID" value="NZ_RBCJ01000008.1"/>
</dbReference>
<name>A0A3B0BS10_9FLAO</name>
<evidence type="ECO:0000313" key="2">
    <source>
        <dbReference type="EMBL" id="RKN75138.1"/>
    </source>
</evidence>
<dbReference type="PIRSF" id="PIRSF012641">
    <property type="entry name" value="UCP012641"/>
    <property type="match status" value="1"/>
</dbReference>
<proteinExistence type="predicted"/>
<dbReference type="Proteomes" id="UP000276603">
    <property type="component" value="Unassembled WGS sequence"/>
</dbReference>
<sequence>MRVFKCGQCDNPLFFENTKCENCGQLSGYWDNNRQMLTFDPSSSVLISDREKIEYRYCKNQEHDICNWLVPKNAEQDFCRACQLNRTIPNLSDRENFQKWRNLEVAKHRLIYQLQRIGLDLPSKMTHPNGLCFDFIAKTENPNIMTGHANGVITILLREADAASREQAKQVMNERYRTLIGHLRHEVGHYFWEQLISKDQDALQSFRSIFGNEEENYNEALKKYYETGAHPNWSRSYISKYATSHPWEDWAETWAHYLHIMDMVETAHYFGLKVNNKTFSKNMKIAPSKDPYTIEDFEIIVQTCVSLSFVVNSINRAMGIPDVYPFVITQVVLDKMKFVHQLLLPKRKL</sequence>